<evidence type="ECO:0000259" key="2">
    <source>
        <dbReference type="Pfam" id="PF13635"/>
    </source>
</evidence>
<proteinExistence type="predicted"/>
<dbReference type="EMBL" id="UINC01052236">
    <property type="protein sequence ID" value="SVB67341.1"/>
    <property type="molecule type" value="Genomic_DNA"/>
</dbReference>
<name>A0A382FZI8_9ZZZZ</name>
<feature type="domain" description="DUF4143" evidence="2">
    <location>
        <begin position="184"/>
        <end position="340"/>
    </location>
</feature>
<evidence type="ECO:0008006" key="4">
    <source>
        <dbReference type="Google" id="ProtNLM"/>
    </source>
</evidence>
<reference evidence="3" key="1">
    <citation type="submission" date="2018-05" db="EMBL/GenBank/DDBJ databases">
        <authorList>
            <person name="Lanie J.A."/>
            <person name="Ng W.-L."/>
            <person name="Kazmierczak K.M."/>
            <person name="Andrzejewski T.M."/>
            <person name="Davidsen T.M."/>
            <person name="Wayne K.J."/>
            <person name="Tettelin H."/>
            <person name="Glass J.I."/>
            <person name="Rusch D."/>
            <person name="Podicherti R."/>
            <person name="Tsui H.-C.T."/>
            <person name="Winkler M.E."/>
        </authorList>
    </citation>
    <scope>NUCLEOTIDE SEQUENCE</scope>
</reference>
<gene>
    <name evidence="3" type="ORF">METZ01_LOCUS220195</name>
</gene>
<organism evidence="3">
    <name type="scientific">marine metagenome</name>
    <dbReference type="NCBI Taxonomy" id="408172"/>
    <lineage>
        <taxon>unclassified sequences</taxon>
        <taxon>metagenomes</taxon>
        <taxon>ecological metagenomes</taxon>
    </lineage>
</organism>
<dbReference type="AlphaFoldDB" id="A0A382FZI8"/>
<dbReference type="Gene3D" id="3.40.50.300">
    <property type="entry name" value="P-loop containing nucleotide triphosphate hydrolases"/>
    <property type="match status" value="1"/>
</dbReference>
<dbReference type="InterPro" id="IPR041682">
    <property type="entry name" value="AAA_14"/>
</dbReference>
<protein>
    <recommendedName>
        <fullName evidence="4">AAA+ ATPase domain-containing protein</fullName>
    </recommendedName>
</protein>
<dbReference type="InterPro" id="IPR025420">
    <property type="entry name" value="DUF4143"/>
</dbReference>
<feature type="domain" description="AAA" evidence="1">
    <location>
        <begin position="17"/>
        <end position="138"/>
    </location>
</feature>
<dbReference type="Pfam" id="PF13173">
    <property type="entry name" value="AAA_14"/>
    <property type="match status" value="1"/>
</dbReference>
<evidence type="ECO:0000313" key="3">
    <source>
        <dbReference type="EMBL" id="SVB67341.1"/>
    </source>
</evidence>
<dbReference type="PANTHER" id="PTHR43566:SF1">
    <property type="entry name" value="AAA+ ATPASE DOMAIN-CONTAINING PROTEIN"/>
    <property type="match status" value="1"/>
</dbReference>
<sequence length="373" mass="43607">MINRQIYQTLLNTKESKKVVVVLGPRQTGKTTLLKKIAHEIGIHLWLNCDDPNIRASLELKSTEQLRQIIGEHKRIFIDEIQRVKNSGLLLKLFHDTFPDVNVMVSGSSALEISSNINEPLTGRKLEYMLYPISWNELTHNIGFLSAKGQLEQRLIYGMYPDVINHPGNEKEILTQLSSSYLYKDILSYKGLRKPELLEKLLQALALQMGNEVSFSELSRLLEADKKTIMTYLDLLEKAFIVYRLSPFARNIRNEINTKRKVYFYDNGIRNAILAAFQPLALRQDVGALWENFILGERQKQLAYNQEWSNRYYWRTTQQQEIDYIEERDGVLHVFEFKWNPTKNTRFPKTFMSEYTVGKNQMISPDNMDEFLK</sequence>
<dbReference type="SUPFAM" id="SSF52540">
    <property type="entry name" value="P-loop containing nucleoside triphosphate hydrolases"/>
    <property type="match status" value="1"/>
</dbReference>
<dbReference type="PANTHER" id="PTHR43566">
    <property type="entry name" value="CONSERVED PROTEIN"/>
    <property type="match status" value="1"/>
</dbReference>
<accession>A0A382FZI8</accession>
<dbReference type="Pfam" id="PF13635">
    <property type="entry name" value="DUF4143"/>
    <property type="match status" value="1"/>
</dbReference>
<dbReference type="InterPro" id="IPR027417">
    <property type="entry name" value="P-loop_NTPase"/>
</dbReference>
<evidence type="ECO:0000259" key="1">
    <source>
        <dbReference type="Pfam" id="PF13173"/>
    </source>
</evidence>